<dbReference type="AlphaFoldDB" id="A0A392RZZ1"/>
<evidence type="ECO:0000313" key="1">
    <source>
        <dbReference type="EMBL" id="MCI41712.1"/>
    </source>
</evidence>
<dbReference type="Proteomes" id="UP000265520">
    <property type="component" value="Unassembled WGS sequence"/>
</dbReference>
<protein>
    <submittedName>
        <fullName evidence="1">Uncharacterized protein</fullName>
    </submittedName>
</protein>
<feature type="non-terminal residue" evidence="1">
    <location>
        <position position="50"/>
    </location>
</feature>
<dbReference type="EMBL" id="LXQA010295350">
    <property type="protein sequence ID" value="MCI41712.1"/>
    <property type="molecule type" value="Genomic_DNA"/>
</dbReference>
<name>A0A392RZZ1_9FABA</name>
<organism evidence="1 2">
    <name type="scientific">Trifolium medium</name>
    <dbReference type="NCBI Taxonomy" id="97028"/>
    <lineage>
        <taxon>Eukaryota</taxon>
        <taxon>Viridiplantae</taxon>
        <taxon>Streptophyta</taxon>
        <taxon>Embryophyta</taxon>
        <taxon>Tracheophyta</taxon>
        <taxon>Spermatophyta</taxon>
        <taxon>Magnoliopsida</taxon>
        <taxon>eudicotyledons</taxon>
        <taxon>Gunneridae</taxon>
        <taxon>Pentapetalae</taxon>
        <taxon>rosids</taxon>
        <taxon>fabids</taxon>
        <taxon>Fabales</taxon>
        <taxon>Fabaceae</taxon>
        <taxon>Papilionoideae</taxon>
        <taxon>50 kb inversion clade</taxon>
        <taxon>NPAAA clade</taxon>
        <taxon>Hologalegina</taxon>
        <taxon>IRL clade</taxon>
        <taxon>Trifolieae</taxon>
        <taxon>Trifolium</taxon>
    </lineage>
</organism>
<evidence type="ECO:0000313" key="2">
    <source>
        <dbReference type="Proteomes" id="UP000265520"/>
    </source>
</evidence>
<keyword evidence="2" id="KW-1185">Reference proteome</keyword>
<comment type="caution">
    <text evidence="1">The sequence shown here is derived from an EMBL/GenBank/DDBJ whole genome shotgun (WGS) entry which is preliminary data.</text>
</comment>
<proteinExistence type="predicted"/>
<sequence>MVRSRRRGAWFERKQGVCRKRTGEGDFLSGGKCWCLHFSVHLALLDFMKA</sequence>
<reference evidence="1 2" key="1">
    <citation type="journal article" date="2018" name="Front. Plant Sci.">
        <title>Red Clover (Trifolium pratense) and Zigzag Clover (T. medium) - A Picture of Genomic Similarities and Differences.</title>
        <authorList>
            <person name="Dluhosova J."/>
            <person name="Istvanek J."/>
            <person name="Nedelnik J."/>
            <person name="Repkova J."/>
        </authorList>
    </citation>
    <scope>NUCLEOTIDE SEQUENCE [LARGE SCALE GENOMIC DNA]</scope>
    <source>
        <strain evidence="2">cv. 10/8</strain>
        <tissue evidence="1">Leaf</tissue>
    </source>
</reference>
<accession>A0A392RZZ1</accession>